<sequence length="272" mass="31177">MLSTFSCSKLSILNNSVKMEKDAARDFENKFFEAIEKKDGELLKSCFSEAALKDAADIDKGIEYVLSAYKDGRATRTDDNISSYTQFKKGESFHTINAHCKFESGDNSYLVKWTQCLKNEADPSMEGVYSLEFFDMNEADDTNFYNIAGVAYPDREFLDDTLQTLFYYKGVKDDTTDIFSAELLEEADEYQLKCLTDFVDDTHNRSFNKMWVDNSSDRYIAYAYVSFSHTDYVLALKYDDDKKLMAVSAADDINGIDLRDYRITGVSEMMNK</sequence>
<name>A0A315YR78_RUMFL</name>
<dbReference type="EMBL" id="QGDI01000002">
    <property type="protein sequence ID" value="PWJ14708.1"/>
    <property type="molecule type" value="Genomic_DNA"/>
</dbReference>
<accession>A0A315YR78</accession>
<evidence type="ECO:0000313" key="1">
    <source>
        <dbReference type="EMBL" id="PWJ14708.1"/>
    </source>
</evidence>
<comment type="caution">
    <text evidence="1">The sequence shown here is derived from an EMBL/GenBank/DDBJ whole genome shotgun (WGS) entry which is preliminary data.</text>
</comment>
<proteinExistence type="predicted"/>
<dbReference type="Pfam" id="PF17117">
    <property type="entry name" value="DUF5104"/>
    <property type="match status" value="1"/>
</dbReference>
<evidence type="ECO:0000313" key="2">
    <source>
        <dbReference type="Proteomes" id="UP000245720"/>
    </source>
</evidence>
<reference evidence="1 2" key="1">
    <citation type="submission" date="2018-05" db="EMBL/GenBank/DDBJ databases">
        <title>The Hungate 1000. A catalogue of reference genomes from the rumen microbiome.</title>
        <authorList>
            <person name="Kelly W."/>
        </authorList>
    </citation>
    <scope>NUCLEOTIDE SEQUENCE [LARGE SCALE GENOMIC DNA]</scope>
    <source>
        <strain evidence="1 2">SAb67</strain>
    </source>
</reference>
<dbReference type="Gene3D" id="3.10.450.50">
    <property type="match status" value="1"/>
</dbReference>
<protein>
    <submittedName>
        <fullName evidence="1">Uncharacterized protein DUF5104</fullName>
    </submittedName>
</protein>
<gene>
    <name evidence="1" type="ORF">IE37_00694</name>
</gene>
<dbReference type="AlphaFoldDB" id="A0A315YR78"/>
<dbReference type="Proteomes" id="UP000245720">
    <property type="component" value="Unassembled WGS sequence"/>
</dbReference>
<organism evidence="1 2">
    <name type="scientific">Ruminococcus flavefaciens</name>
    <dbReference type="NCBI Taxonomy" id="1265"/>
    <lineage>
        <taxon>Bacteria</taxon>
        <taxon>Bacillati</taxon>
        <taxon>Bacillota</taxon>
        <taxon>Clostridia</taxon>
        <taxon>Eubacteriales</taxon>
        <taxon>Oscillospiraceae</taxon>
        <taxon>Ruminococcus</taxon>
    </lineage>
</organism>
<dbReference type="InterPro" id="IPR031344">
    <property type="entry name" value="DUF5104"/>
</dbReference>